<evidence type="ECO:0000313" key="1">
    <source>
        <dbReference type="EMBL" id="BAC17053.1"/>
    </source>
</evidence>
<evidence type="ECO:0000313" key="2">
    <source>
        <dbReference type="Proteomes" id="UP000001409"/>
    </source>
</evidence>
<dbReference type="EMBL" id="BA000035">
    <property type="protein sequence ID" value="BAC17053.1"/>
    <property type="molecule type" value="Genomic_DNA"/>
</dbReference>
<dbReference type="HOGENOM" id="CLU_1746539_0_0_11"/>
<sequence length="149" mass="16335">MSHYSPVQIVGGLRLRYSMPLYTGGPNPNISDGLFLIDLGASLLLLSPASLSCVERQPVDKSSEGDSEPQHLIDEVVIPLLRDIGRLLSMLILLGGDAQHSKASIASRTELSHLWISEASYTQILADTYSVIFADDSMENLMRETFGWT</sequence>
<name>Q8FTY0_COREF</name>
<dbReference type="AlphaFoldDB" id="Q8FTY0"/>
<dbReference type="Proteomes" id="UP000001409">
    <property type="component" value="Chromosome"/>
</dbReference>
<reference evidence="1 2" key="1">
    <citation type="journal article" date="2003" name="Genome Res.">
        <title>Comparative complete genome sequence analysis of the amino acid replacements responsible for the thermostability of Corynebacterium efficiens.</title>
        <authorList>
            <person name="Nishio Y."/>
            <person name="Nakamura Y."/>
            <person name="Kawarabayasi Y."/>
            <person name="Usuda Y."/>
            <person name="Kimura E."/>
            <person name="Sugimoto S."/>
            <person name="Matsui K."/>
            <person name="Yamagishi A."/>
            <person name="Kikuchi H."/>
            <person name="Ikeo K."/>
            <person name="Gojobori T."/>
        </authorList>
    </citation>
    <scope>NUCLEOTIDE SEQUENCE [LARGE SCALE GENOMIC DNA]</scope>
    <source>
        <strain evidence="2">DSM 44549 / YS-314 / AJ 12310 / JCM 11189 / NBRC 100395</strain>
    </source>
</reference>
<keyword evidence="2" id="KW-1185">Reference proteome</keyword>
<proteinExistence type="predicted"/>
<dbReference type="KEGG" id="cef:CE0243"/>
<organism evidence="1 2">
    <name type="scientific">Corynebacterium efficiens (strain DSM 44549 / YS-314 / AJ 12310 / JCM 11189 / NBRC 100395)</name>
    <dbReference type="NCBI Taxonomy" id="196164"/>
    <lineage>
        <taxon>Bacteria</taxon>
        <taxon>Bacillati</taxon>
        <taxon>Actinomycetota</taxon>
        <taxon>Actinomycetes</taxon>
        <taxon>Mycobacteriales</taxon>
        <taxon>Corynebacteriaceae</taxon>
        <taxon>Corynebacterium</taxon>
    </lineage>
</organism>
<protein>
    <submittedName>
        <fullName evidence="1">Uncharacterized protein</fullName>
    </submittedName>
</protein>
<accession>Q8FTY0</accession>